<dbReference type="GO" id="GO:0016020">
    <property type="term" value="C:membrane"/>
    <property type="evidence" value="ECO:0007669"/>
    <property type="project" value="UniProtKB-SubCell"/>
</dbReference>
<dbReference type="Gene3D" id="3.90.226.10">
    <property type="entry name" value="2-enoyl-CoA Hydratase, Chain A, domain 1"/>
    <property type="match status" value="1"/>
</dbReference>
<accession>A0A370GAJ3</accession>
<dbReference type="AlphaFoldDB" id="A0A370GAJ3"/>
<dbReference type="InterPro" id="IPR029045">
    <property type="entry name" value="ClpP/crotonase-like_dom_sf"/>
</dbReference>
<gene>
    <name evidence="10" type="ORF">C8D86_12332</name>
</gene>
<dbReference type="Pfam" id="PF24961">
    <property type="entry name" value="NfeD_membrane"/>
    <property type="match status" value="1"/>
</dbReference>
<evidence type="ECO:0000256" key="1">
    <source>
        <dbReference type="ARBA" id="ARBA00004141"/>
    </source>
</evidence>
<proteinExistence type="predicted"/>
<dbReference type="SUPFAM" id="SSF52096">
    <property type="entry name" value="ClpP/crotonase"/>
    <property type="match status" value="1"/>
</dbReference>
<evidence type="ECO:0000259" key="7">
    <source>
        <dbReference type="Pfam" id="PF01957"/>
    </source>
</evidence>
<keyword evidence="2 5" id="KW-0812">Transmembrane</keyword>
<dbReference type="GO" id="GO:0008233">
    <property type="term" value="F:peptidase activity"/>
    <property type="evidence" value="ECO:0007669"/>
    <property type="project" value="UniProtKB-KW"/>
</dbReference>
<evidence type="ECO:0000256" key="3">
    <source>
        <dbReference type="ARBA" id="ARBA00022989"/>
    </source>
</evidence>
<feature type="chain" id="PRO_5016901131" evidence="6">
    <location>
        <begin position="22"/>
        <end position="439"/>
    </location>
</feature>
<feature type="domain" description="NfeD integral membrane" evidence="8">
    <location>
        <begin position="242"/>
        <end position="358"/>
    </location>
</feature>
<keyword evidence="3 5" id="KW-1133">Transmembrane helix</keyword>
<organism evidence="10 11">
    <name type="scientific">Aquicella lusitana</name>
    <dbReference type="NCBI Taxonomy" id="254246"/>
    <lineage>
        <taxon>Bacteria</taxon>
        <taxon>Pseudomonadati</taxon>
        <taxon>Pseudomonadota</taxon>
        <taxon>Gammaproteobacteria</taxon>
        <taxon>Legionellales</taxon>
        <taxon>Coxiellaceae</taxon>
        <taxon>Aquicella</taxon>
    </lineage>
</organism>
<dbReference type="InterPro" id="IPR002810">
    <property type="entry name" value="NfeD-like_C"/>
</dbReference>
<evidence type="ECO:0000313" key="11">
    <source>
        <dbReference type="Proteomes" id="UP000254720"/>
    </source>
</evidence>
<dbReference type="Proteomes" id="UP000254720">
    <property type="component" value="Unassembled WGS sequence"/>
</dbReference>
<dbReference type="RefSeq" id="WP_114835096.1">
    <property type="nucleotide sequence ID" value="NZ_LR699114.1"/>
</dbReference>
<dbReference type="InterPro" id="IPR012340">
    <property type="entry name" value="NA-bd_OB-fold"/>
</dbReference>
<keyword evidence="10" id="KW-0645">Protease</keyword>
<dbReference type="CDD" id="cd07020">
    <property type="entry name" value="Clp_protease_NfeD_1"/>
    <property type="match status" value="1"/>
</dbReference>
<dbReference type="InterPro" id="IPR056739">
    <property type="entry name" value="NfeD_membrane"/>
</dbReference>
<keyword evidence="11" id="KW-1185">Reference proteome</keyword>
<name>A0A370GAJ3_9COXI</name>
<dbReference type="PANTHER" id="PTHR33507:SF4">
    <property type="entry name" value="NODULATION COMPETITIVENESS PROTEIN NFED"/>
    <property type="match status" value="1"/>
</dbReference>
<protein>
    <submittedName>
        <fullName evidence="10">Membrane-bound serine protease (ClpP class)</fullName>
    </submittedName>
</protein>
<feature type="domain" description="NfeD-like C-terminal" evidence="7">
    <location>
        <begin position="375"/>
        <end position="427"/>
    </location>
</feature>
<dbReference type="OrthoDB" id="5289056at2"/>
<feature type="transmembrane region" description="Helical" evidence="5">
    <location>
        <begin position="287"/>
        <end position="304"/>
    </location>
</feature>
<feature type="domain" description="NfeD1b N-terminal" evidence="9">
    <location>
        <begin position="28"/>
        <end position="208"/>
    </location>
</feature>
<dbReference type="FunFam" id="3.90.226.10:FF:000089">
    <property type="entry name" value="Membrane-bound serine protease"/>
    <property type="match status" value="1"/>
</dbReference>
<reference evidence="10 11" key="1">
    <citation type="submission" date="2018-07" db="EMBL/GenBank/DDBJ databases">
        <title>Genomic Encyclopedia of Type Strains, Phase IV (KMG-IV): sequencing the most valuable type-strain genomes for metagenomic binning, comparative biology and taxonomic classification.</title>
        <authorList>
            <person name="Goeker M."/>
        </authorList>
    </citation>
    <scope>NUCLEOTIDE SEQUENCE [LARGE SCALE GENOMIC DNA]</scope>
    <source>
        <strain evidence="10 11">DSM 16500</strain>
    </source>
</reference>
<dbReference type="Pfam" id="PF01957">
    <property type="entry name" value="NfeD"/>
    <property type="match status" value="1"/>
</dbReference>
<evidence type="ECO:0000313" key="10">
    <source>
        <dbReference type="EMBL" id="RDI40196.1"/>
    </source>
</evidence>
<evidence type="ECO:0000259" key="8">
    <source>
        <dbReference type="Pfam" id="PF24961"/>
    </source>
</evidence>
<feature type="signal peptide" evidence="6">
    <location>
        <begin position="1"/>
        <end position="21"/>
    </location>
</feature>
<evidence type="ECO:0000256" key="2">
    <source>
        <dbReference type="ARBA" id="ARBA00022692"/>
    </source>
</evidence>
<keyword evidence="10" id="KW-0378">Hydrolase</keyword>
<dbReference type="InterPro" id="IPR056738">
    <property type="entry name" value="NfeD1b_N"/>
</dbReference>
<evidence type="ECO:0000259" key="9">
    <source>
        <dbReference type="Pfam" id="PF25145"/>
    </source>
</evidence>
<feature type="transmembrane region" description="Helical" evidence="5">
    <location>
        <begin position="336"/>
        <end position="363"/>
    </location>
</feature>
<feature type="transmembrane region" description="Helical" evidence="5">
    <location>
        <begin position="311"/>
        <end position="330"/>
    </location>
</feature>
<dbReference type="EMBL" id="QQAX01000023">
    <property type="protein sequence ID" value="RDI40196.1"/>
    <property type="molecule type" value="Genomic_DNA"/>
</dbReference>
<dbReference type="Gene3D" id="2.40.50.140">
    <property type="entry name" value="Nucleic acid-binding proteins"/>
    <property type="match status" value="1"/>
</dbReference>
<dbReference type="PANTHER" id="PTHR33507">
    <property type="entry name" value="INNER MEMBRANE PROTEIN YBBJ"/>
    <property type="match status" value="1"/>
</dbReference>
<dbReference type="GO" id="GO:0006508">
    <property type="term" value="P:proteolysis"/>
    <property type="evidence" value="ECO:0007669"/>
    <property type="project" value="UniProtKB-KW"/>
</dbReference>
<dbReference type="SUPFAM" id="SSF141322">
    <property type="entry name" value="NfeD domain-like"/>
    <property type="match status" value="1"/>
</dbReference>
<dbReference type="InterPro" id="IPR052165">
    <property type="entry name" value="Membrane_assoc_protease"/>
</dbReference>
<feature type="transmembrane region" description="Helical" evidence="5">
    <location>
        <begin position="234"/>
        <end position="256"/>
    </location>
</feature>
<keyword evidence="4 5" id="KW-0472">Membrane</keyword>
<sequence>MRKGIGLASLLVLLFSSVVFAAEKAIVLDINGAIGPATQDYVKRGILFAQKERAAVVIIQLNTPGGLETSMRGINEAIITSPVPVITYVAPSGARAASAGTFILYASHLSAMSPGTNVGAASPVHLMQEPEKGDSKTLSTAQQKAVNDAAAYIRSLAELRGRNADWADKAVRQGASLSAHEAKRMKVIDEIADDYPQLMQKLDGRKALVQGVSETVKTKDLQLEKMPTDWRYEFLSFITNPNIAYILMLIAIYGIFFELSNPGLVLPGVAGVISLLLVLYAFQLMPINYVGLTLVLLGIMFMILEVYVSSFGALGIGGVIAFIIGSVMLFDVNNPYYRLTWVLILSMSIITIAFFFIVISLAIKSHKKAIVSGQEGLIGAEGTVLSVMNEQVVVRLLGEIWEAKSPVMLEAGQKVKVTDIKGLTLVVIPTEGKEKKSGE</sequence>
<evidence type="ECO:0000256" key="5">
    <source>
        <dbReference type="SAM" id="Phobius"/>
    </source>
</evidence>
<comment type="caution">
    <text evidence="10">The sequence shown here is derived from an EMBL/GenBank/DDBJ whole genome shotgun (WGS) entry which is preliminary data.</text>
</comment>
<keyword evidence="6" id="KW-0732">Signal</keyword>
<evidence type="ECO:0000256" key="4">
    <source>
        <dbReference type="ARBA" id="ARBA00023136"/>
    </source>
</evidence>
<evidence type="ECO:0000256" key="6">
    <source>
        <dbReference type="SAM" id="SignalP"/>
    </source>
</evidence>
<dbReference type="Pfam" id="PF25145">
    <property type="entry name" value="NfeD1b_N"/>
    <property type="match status" value="1"/>
</dbReference>
<comment type="subcellular location">
    <subcellularLocation>
        <location evidence="1">Membrane</location>
        <topology evidence="1">Multi-pass membrane protein</topology>
    </subcellularLocation>
</comment>